<feature type="region of interest" description="Disordered" evidence="1">
    <location>
        <begin position="505"/>
        <end position="536"/>
    </location>
</feature>
<evidence type="ECO:0000256" key="2">
    <source>
        <dbReference type="SAM" id="SignalP"/>
    </source>
</evidence>
<keyword evidence="4" id="KW-1185">Reference proteome</keyword>
<dbReference type="OrthoDB" id="3797255at2759"/>
<dbReference type="AlphaFoldDB" id="A0A6A6DKG8"/>
<evidence type="ECO:0000256" key="1">
    <source>
        <dbReference type="SAM" id="MobiDB-lite"/>
    </source>
</evidence>
<reference evidence="3" key="1">
    <citation type="journal article" date="2020" name="Stud. Mycol.">
        <title>101 Dothideomycetes genomes: a test case for predicting lifestyles and emergence of pathogens.</title>
        <authorList>
            <person name="Haridas S."/>
            <person name="Albert R."/>
            <person name="Binder M."/>
            <person name="Bloem J."/>
            <person name="Labutti K."/>
            <person name="Salamov A."/>
            <person name="Andreopoulos B."/>
            <person name="Baker S."/>
            <person name="Barry K."/>
            <person name="Bills G."/>
            <person name="Bluhm B."/>
            <person name="Cannon C."/>
            <person name="Castanera R."/>
            <person name="Culley D."/>
            <person name="Daum C."/>
            <person name="Ezra D."/>
            <person name="Gonzalez J."/>
            <person name="Henrissat B."/>
            <person name="Kuo A."/>
            <person name="Liang C."/>
            <person name="Lipzen A."/>
            <person name="Lutzoni F."/>
            <person name="Magnuson J."/>
            <person name="Mondo S."/>
            <person name="Nolan M."/>
            <person name="Ohm R."/>
            <person name="Pangilinan J."/>
            <person name="Park H.-J."/>
            <person name="Ramirez L."/>
            <person name="Alfaro M."/>
            <person name="Sun H."/>
            <person name="Tritt A."/>
            <person name="Yoshinaga Y."/>
            <person name="Zwiers L.-H."/>
            <person name="Turgeon B."/>
            <person name="Goodwin S."/>
            <person name="Spatafora J."/>
            <person name="Crous P."/>
            <person name="Grigoriev I."/>
        </authorList>
    </citation>
    <scope>NUCLEOTIDE SEQUENCE</scope>
    <source>
        <strain evidence="3">CBS 207.26</strain>
    </source>
</reference>
<evidence type="ECO:0000313" key="3">
    <source>
        <dbReference type="EMBL" id="KAF2178922.1"/>
    </source>
</evidence>
<proteinExistence type="predicted"/>
<feature type="signal peptide" evidence="2">
    <location>
        <begin position="1"/>
        <end position="20"/>
    </location>
</feature>
<dbReference type="EMBL" id="ML994671">
    <property type="protein sequence ID" value="KAF2178922.1"/>
    <property type="molecule type" value="Genomic_DNA"/>
</dbReference>
<evidence type="ECO:0000313" key="4">
    <source>
        <dbReference type="Proteomes" id="UP000800200"/>
    </source>
</evidence>
<keyword evidence="2" id="KW-0732">Signal</keyword>
<sequence length="536" mass="60994">MFSSTLILSLSALLAIAVRAKDGSSYIDIRDVLPGGYDVFDNYDVLNVEERDDEDVVYITPRADEDSCDDCFNYSTWPWPADVKAEIAEESSSGTTVKRSNLHTLDESDSSFDLELVDRASGTPGKGNAKKAEACAGVDIGDGKTIDKITFFSYAYPQNEGLMTQYKSEVFDFEKWDDPVSAGYYNIKDVKELKVTVNGAPKNRKVSVEHILEWQLLKKFIESDKSKGKDSICAHVKKFFTTKVAIDTKWSVKDDNGKGAAKDVPVKKDEEQGIDWVAHQYPGVKSESPFTYEFVHLNNDVNGLKKTLWAGNKITPDLNGNEEVKKNSETMDWHLENKWYDKKKFASVQKYKENQGKCKAIKKLRDVVGMYEYHRDKRVSEIIIAQYTRIATAFQYLENEVLPKIEFKNDKGAKIEFKSMNLKDKWLGWMKANFDSNIKRSEAWLNTWGPRVKATKTSKRETALDLFRRASGKVMCGKETDASRLKKRIELVAEAYGKIGKWENPLKDLDVDMPDVEEDKDVTPDDPEDVEMEDAF</sequence>
<organism evidence="3 4">
    <name type="scientific">Zopfia rhizophila CBS 207.26</name>
    <dbReference type="NCBI Taxonomy" id="1314779"/>
    <lineage>
        <taxon>Eukaryota</taxon>
        <taxon>Fungi</taxon>
        <taxon>Dikarya</taxon>
        <taxon>Ascomycota</taxon>
        <taxon>Pezizomycotina</taxon>
        <taxon>Dothideomycetes</taxon>
        <taxon>Dothideomycetes incertae sedis</taxon>
        <taxon>Zopfiaceae</taxon>
        <taxon>Zopfia</taxon>
    </lineage>
</organism>
<feature type="compositionally biased region" description="Acidic residues" evidence="1">
    <location>
        <begin position="511"/>
        <end position="536"/>
    </location>
</feature>
<feature type="chain" id="PRO_5025614699" evidence="2">
    <location>
        <begin position="21"/>
        <end position="536"/>
    </location>
</feature>
<accession>A0A6A6DKG8</accession>
<dbReference type="Proteomes" id="UP000800200">
    <property type="component" value="Unassembled WGS sequence"/>
</dbReference>
<gene>
    <name evidence="3" type="ORF">K469DRAFT_754198</name>
</gene>
<protein>
    <submittedName>
        <fullName evidence="3">Uncharacterized protein</fullName>
    </submittedName>
</protein>
<name>A0A6A6DKG8_9PEZI</name>